<accession>A0AAD9KPL7</accession>
<dbReference type="PANTHER" id="PTHR19282:SF544">
    <property type="entry name" value="TETRASPANIN"/>
    <property type="match status" value="1"/>
</dbReference>
<sequence length="257" mass="28193">MHLDTASALGSLPLLQTTPTAPLVQRLAHLLIGLGSITVLLSFLGCCGAWAESTCFLCLYAFLLSLGFIAQIVIAILAASFRSKLHATVTSTMLSQVKTDYNKTTPDPTGKPDPLTLAWDTMQVRFNCCGAAGPADYVSSSWFNQSRLGRGLYVPATCCVLLNDDPTAPRPAYVTQCQVAAANFARTPRRRSRALNTKGCQEAMVDWLKQHMLKMIAVLVCLVLVQIFGTIFACVLLARIRRRQNKYPWYVGDEDDE</sequence>
<dbReference type="InterPro" id="IPR000301">
    <property type="entry name" value="Tetraspanin_animals"/>
</dbReference>
<dbReference type="SUPFAM" id="SSF48652">
    <property type="entry name" value="Tetraspanin"/>
    <property type="match status" value="1"/>
</dbReference>
<feature type="transmembrane region" description="Helical" evidence="6">
    <location>
        <begin position="30"/>
        <end position="50"/>
    </location>
</feature>
<evidence type="ECO:0000256" key="3">
    <source>
        <dbReference type="ARBA" id="ARBA00022692"/>
    </source>
</evidence>
<dbReference type="Proteomes" id="UP001209878">
    <property type="component" value="Unassembled WGS sequence"/>
</dbReference>
<keyword evidence="4 6" id="KW-1133">Transmembrane helix</keyword>
<feature type="transmembrane region" description="Helical" evidence="6">
    <location>
        <begin position="57"/>
        <end position="81"/>
    </location>
</feature>
<dbReference type="AlphaFoldDB" id="A0AAD9KPL7"/>
<evidence type="ECO:0000313" key="8">
    <source>
        <dbReference type="Proteomes" id="UP001209878"/>
    </source>
</evidence>
<dbReference type="PIRSF" id="PIRSF002419">
    <property type="entry name" value="Tetraspanin"/>
    <property type="match status" value="1"/>
</dbReference>
<evidence type="ECO:0000256" key="5">
    <source>
        <dbReference type="ARBA" id="ARBA00023136"/>
    </source>
</evidence>
<proteinExistence type="inferred from homology"/>
<comment type="caution">
    <text evidence="6">Lacks conserved residue(s) required for the propagation of feature annotation.</text>
</comment>
<keyword evidence="3 6" id="KW-0812">Transmembrane</keyword>
<dbReference type="InterPro" id="IPR018499">
    <property type="entry name" value="Tetraspanin/Peripherin"/>
</dbReference>
<evidence type="ECO:0000256" key="1">
    <source>
        <dbReference type="ARBA" id="ARBA00004141"/>
    </source>
</evidence>
<dbReference type="Gene3D" id="1.10.1450.10">
    <property type="entry name" value="Tetraspanin"/>
    <property type="match status" value="1"/>
</dbReference>
<dbReference type="PANTHER" id="PTHR19282">
    <property type="entry name" value="TETRASPANIN"/>
    <property type="match status" value="1"/>
</dbReference>
<dbReference type="InterPro" id="IPR008952">
    <property type="entry name" value="Tetraspanin_EC2_sf"/>
</dbReference>
<dbReference type="PRINTS" id="PR00259">
    <property type="entry name" value="TMFOUR"/>
</dbReference>
<dbReference type="Pfam" id="PF00335">
    <property type="entry name" value="Tetraspanin"/>
    <property type="match status" value="1"/>
</dbReference>
<organism evidence="7 8">
    <name type="scientific">Ridgeia piscesae</name>
    <name type="common">Tubeworm</name>
    <dbReference type="NCBI Taxonomy" id="27915"/>
    <lineage>
        <taxon>Eukaryota</taxon>
        <taxon>Metazoa</taxon>
        <taxon>Spiralia</taxon>
        <taxon>Lophotrochozoa</taxon>
        <taxon>Annelida</taxon>
        <taxon>Polychaeta</taxon>
        <taxon>Sedentaria</taxon>
        <taxon>Canalipalpata</taxon>
        <taxon>Sabellida</taxon>
        <taxon>Siboglinidae</taxon>
        <taxon>Ridgeia</taxon>
    </lineage>
</organism>
<comment type="subcellular location">
    <subcellularLocation>
        <location evidence="1 6">Membrane</location>
        <topology evidence="1 6">Multi-pass membrane protein</topology>
    </subcellularLocation>
</comment>
<evidence type="ECO:0000256" key="2">
    <source>
        <dbReference type="ARBA" id="ARBA00006840"/>
    </source>
</evidence>
<evidence type="ECO:0000313" key="7">
    <source>
        <dbReference type="EMBL" id="KAK2175019.1"/>
    </source>
</evidence>
<keyword evidence="5 6" id="KW-0472">Membrane</keyword>
<reference evidence="7" key="1">
    <citation type="journal article" date="2023" name="Mol. Biol. Evol.">
        <title>Third-Generation Sequencing Reveals the Adaptive Role of the Epigenome in Three Deep-Sea Polychaetes.</title>
        <authorList>
            <person name="Perez M."/>
            <person name="Aroh O."/>
            <person name="Sun Y."/>
            <person name="Lan Y."/>
            <person name="Juniper S.K."/>
            <person name="Young C.R."/>
            <person name="Angers B."/>
            <person name="Qian P.Y."/>
        </authorList>
    </citation>
    <scope>NUCLEOTIDE SEQUENCE</scope>
    <source>
        <strain evidence="7">R07B-5</strain>
    </source>
</reference>
<evidence type="ECO:0000256" key="6">
    <source>
        <dbReference type="RuleBase" id="RU361218"/>
    </source>
</evidence>
<feature type="transmembrane region" description="Helical" evidence="6">
    <location>
        <begin position="215"/>
        <end position="238"/>
    </location>
</feature>
<comment type="similarity">
    <text evidence="2 6">Belongs to the tetraspanin (TM4SF) family.</text>
</comment>
<dbReference type="EMBL" id="JAODUO010000757">
    <property type="protein sequence ID" value="KAK2175019.1"/>
    <property type="molecule type" value="Genomic_DNA"/>
</dbReference>
<name>A0AAD9KPL7_RIDPI</name>
<protein>
    <recommendedName>
        <fullName evidence="6">Tetraspanin</fullName>
    </recommendedName>
</protein>
<dbReference type="GO" id="GO:0005886">
    <property type="term" value="C:plasma membrane"/>
    <property type="evidence" value="ECO:0007669"/>
    <property type="project" value="TreeGrafter"/>
</dbReference>
<keyword evidence="8" id="KW-1185">Reference proteome</keyword>
<comment type="caution">
    <text evidence="7">The sequence shown here is derived from an EMBL/GenBank/DDBJ whole genome shotgun (WGS) entry which is preliminary data.</text>
</comment>
<evidence type="ECO:0000256" key="4">
    <source>
        <dbReference type="ARBA" id="ARBA00022989"/>
    </source>
</evidence>
<gene>
    <name evidence="7" type="ORF">NP493_760g01065</name>
</gene>